<reference evidence="3" key="1">
    <citation type="submission" date="2016-10" db="EMBL/GenBank/DDBJ databases">
        <authorList>
            <person name="Varghese N."/>
            <person name="Submissions S."/>
        </authorList>
    </citation>
    <scope>NUCLEOTIDE SEQUENCE [LARGE SCALE GENOMIC DNA]</scope>
    <source>
        <strain evidence="3">CGMCC 1.6963</strain>
    </source>
</reference>
<dbReference type="RefSeq" id="WP_091755670.1">
    <property type="nucleotide sequence ID" value="NZ_FOHB01000001.1"/>
</dbReference>
<dbReference type="Gene3D" id="3.40.960.10">
    <property type="entry name" value="VSR Endonuclease"/>
    <property type="match status" value="1"/>
</dbReference>
<feature type="domain" description="AbiEi antitoxin N-terminal" evidence="1">
    <location>
        <begin position="8"/>
        <end position="53"/>
    </location>
</feature>
<dbReference type="STRING" id="587636.SAMN05216199_0902"/>
<evidence type="ECO:0000313" key="2">
    <source>
        <dbReference type="EMBL" id="SER69288.1"/>
    </source>
</evidence>
<dbReference type="Proteomes" id="UP000199019">
    <property type="component" value="Unassembled WGS sequence"/>
</dbReference>
<dbReference type="AlphaFoldDB" id="A0A1H9R9F1"/>
<proteinExistence type="predicted"/>
<dbReference type="Pfam" id="PF13338">
    <property type="entry name" value="AbiEi_4"/>
    <property type="match status" value="1"/>
</dbReference>
<protein>
    <recommendedName>
        <fullName evidence="1">AbiEi antitoxin N-terminal domain-containing protein</fullName>
    </recommendedName>
</protein>
<evidence type="ECO:0000259" key="1">
    <source>
        <dbReference type="Pfam" id="PF13338"/>
    </source>
</evidence>
<accession>A0A1H9R9F1</accession>
<dbReference type="EMBL" id="FOHB01000001">
    <property type="protein sequence ID" value="SER69288.1"/>
    <property type="molecule type" value="Genomic_DNA"/>
</dbReference>
<dbReference type="OrthoDB" id="5517693at2"/>
<name>A0A1H9R9F1_9MICO</name>
<gene>
    <name evidence="2" type="ORF">SAMN05216199_0902</name>
</gene>
<evidence type="ECO:0000313" key="3">
    <source>
        <dbReference type="Proteomes" id="UP000199019"/>
    </source>
</evidence>
<organism evidence="2 3">
    <name type="scientific">Pedococcus cremeus</name>
    <dbReference type="NCBI Taxonomy" id="587636"/>
    <lineage>
        <taxon>Bacteria</taxon>
        <taxon>Bacillati</taxon>
        <taxon>Actinomycetota</taxon>
        <taxon>Actinomycetes</taxon>
        <taxon>Micrococcales</taxon>
        <taxon>Intrasporangiaceae</taxon>
        <taxon>Pedococcus</taxon>
    </lineage>
</organism>
<dbReference type="InterPro" id="IPR025159">
    <property type="entry name" value="AbiEi_N"/>
</dbReference>
<keyword evidence="3" id="KW-1185">Reference proteome</keyword>
<sequence>MRAFEPALVDLARAQHGAFSSAQAHRLGVDDLTLSRLTLKGELVRVRQAAYLLAAAVEALTPEQRYARSARAILLTRPPLTWLSHHAALAIAGLPLVGVDLARFDVCAEIKRSFRRSGLVSHVLPDLEPCLVVDGARCVSTELAIVQTTFLSGLRAGVVAADAALHSGLVSSEALSAAGVRTAPGKKQSRQLEALLSVVDARAESPGESLSRLLLTGLGWPVSSQVDIYDAAGFVGRVDFLVGERVVVEFDGLVKYEGAGGREALAREKRREDRLRAAGYEVVRLTWADLRAPERVARPVRQAMARTRLAS</sequence>